<evidence type="ECO:0000313" key="2">
    <source>
        <dbReference type="Proteomes" id="UP001153331"/>
    </source>
</evidence>
<accession>A0ACC2ILM9</accession>
<protein>
    <submittedName>
        <fullName evidence="1">Uncharacterized protein</fullName>
    </submittedName>
</protein>
<sequence length="589" mass="61252">MLTNIFAVTAAMAATASAFDCSGHYFSFFNRAGPMSYQRLDPALFPGTESPHLHSFDGGNALSASSDFNGQMGSTCTTARIKPDKSLYWRPTLFWNGNNTGFYRVPETAAKIYYKFGESGAWANVTEFPEDFNMITGDPFKRADGNNPAGVRWACHQPDGRSDAIFTNGFPTGFQSCNYGFATEVTFPSCWNGKKLDPSNPNAHMAYPNNYGGGVGVENCPTTHRAARFPTIFIEFWYDISSFNGQYSSSSSPWVLSNGDPTGYGMHADFLNGWEKGVLAKATAETGGCNCGCGCGNDEIKQCFGSDKVNDESDSNFAQCSAGTGGTPTKVEKLPGCNPIQSGPARATVVTGEGCNASAAPVASATSAAVSSAASQAFSAASGAASAVSSVKPEAVSTIVASSAAATPSASRTRRSSSVAAASISLVNKGYGGDDFAYPTANDVSSIPAQSSSTPAAVESISAPFPYPSGNSTVAPTATGQYSSYSVKASSKPHGHNHSKFHSKHRSSKTSAVPAGNTGYPSTPSNDSGDDVGAEAETCTTQAPVTVTYTPTVTVTAQSAALNSTTTLTLTSTVTVQQTIRATASQYKY</sequence>
<organism evidence="1 2">
    <name type="scientific">Boeremia exigua</name>
    <dbReference type="NCBI Taxonomy" id="749465"/>
    <lineage>
        <taxon>Eukaryota</taxon>
        <taxon>Fungi</taxon>
        <taxon>Dikarya</taxon>
        <taxon>Ascomycota</taxon>
        <taxon>Pezizomycotina</taxon>
        <taxon>Dothideomycetes</taxon>
        <taxon>Pleosporomycetidae</taxon>
        <taxon>Pleosporales</taxon>
        <taxon>Pleosporineae</taxon>
        <taxon>Didymellaceae</taxon>
        <taxon>Boeremia</taxon>
    </lineage>
</organism>
<reference evidence="1" key="1">
    <citation type="submission" date="2022-11" db="EMBL/GenBank/DDBJ databases">
        <title>Genome Sequence of Boeremia exigua.</title>
        <authorList>
            <person name="Buettner E."/>
        </authorList>
    </citation>
    <scope>NUCLEOTIDE SEQUENCE</scope>
    <source>
        <strain evidence="1">CU02</strain>
    </source>
</reference>
<keyword evidence="2" id="KW-1185">Reference proteome</keyword>
<proteinExistence type="predicted"/>
<evidence type="ECO:0000313" key="1">
    <source>
        <dbReference type="EMBL" id="KAJ8116063.1"/>
    </source>
</evidence>
<comment type="caution">
    <text evidence="1">The sequence shown here is derived from an EMBL/GenBank/DDBJ whole genome shotgun (WGS) entry which is preliminary data.</text>
</comment>
<dbReference type="Proteomes" id="UP001153331">
    <property type="component" value="Unassembled WGS sequence"/>
</dbReference>
<name>A0ACC2ILM9_9PLEO</name>
<gene>
    <name evidence="1" type="ORF">OPT61_g2439</name>
</gene>
<dbReference type="EMBL" id="JAPHNI010000110">
    <property type="protein sequence ID" value="KAJ8116063.1"/>
    <property type="molecule type" value="Genomic_DNA"/>
</dbReference>